<proteinExistence type="predicted"/>
<name>A0A7Y1MKI3_9PSED</name>
<protein>
    <submittedName>
        <fullName evidence="5">MarR family transcriptional regulator</fullName>
    </submittedName>
</protein>
<comment type="caution">
    <text evidence="5">The sequence shown here is derived from an EMBL/GenBank/DDBJ whole genome shotgun (WGS) entry which is preliminary data.</text>
</comment>
<dbReference type="InterPro" id="IPR036390">
    <property type="entry name" value="WH_DNA-bd_sf"/>
</dbReference>
<feature type="domain" description="HTH marR-type" evidence="4">
    <location>
        <begin position="5"/>
        <end position="137"/>
    </location>
</feature>
<evidence type="ECO:0000313" key="5">
    <source>
        <dbReference type="EMBL" id="NNA93776.1"/>
    </source>
</evidence>
<dbReference type="Gene3D" id="1.10.10.10">
    <property type="entry name" value="Winged helix-like DNA-binding domain superfamily/Winged helix DNA-binding domain"/>
    <property type="match status" value="1"/>
</dbReference>
<evidence type="ECO:0000256" key="3">
    <source>
        <dbReference type="ARBA" id="ARBA00023163"/>
    </source>
</evidence>
<evidence type="ECO:0000256" key="1">
    <source>
        <dbReference type="ARBA" id="ARBA00023015"/>
    </source>
</evidence>
<dbReference type="InterPro" id="IPR036388">
    <property type="entry name" value="WH-like_DNA-bd_sf"/>
</dbReference>
<keyword evidence="2" id="KW-0238">DNA-binding</keyword>
<dbReference type="PANTHER" id="PTHR42756:SF1">
    <property type="entry name" value="TRANSCRIPTIONAL REPRESSOR OF EMRAB OPERON"/>
    <property type="match status" value="1"/>
</dbReference>
<dbReference type="Proteomes" id="UP000542111">
    <property type="component" value="Unassembled WGS sequence"/>
</dbReference>
<dbReference type="GO" id="GO:0003700">
    <property type="term" value="F:DNA-binding transcription factor activity"/>
    <property type="evidence" value="ECO:0007669"/>
    <property type="project" value="InterPro"/>
</dbReference>
<dbReference type="PRINTS" id="PR00598">
    <property type="entry name" value="HTHMARR"/>
</dbReference>
<dbReference type="GO" id="GO:0003677">
    <property type="term" value="F:DNA binding"/>
    <property type="evidence" value="ECO:0007669"/>
    <property type="project" value="UniProtKB-KW"/>
</dbReference>
<dbReference type="Pfam" id="PF12802">
    <property type="entry name" value="MarR_2"/>
    <property type="match status" value="1"/>
</dbReference>
<dbReference type="EMBL" id="JAAQYP010000002">
    <property type="protein sequence ID" value="NNA93776.1"/>
    <property type="molecule type" value="Genomic_DNA"/>
</dbReference>
<accession>A0A7Y1MKI3</accession>
<evidence type="ECO:0000256" key="2">
    <source>
        <dbReference type="ARBA" id="ARBA00023125"/>
    </source>
</evidence>
<gene>
    <name evidence="5" type="ORF">HBO33_01235</name>
</gene>
<dbReference type="SMART" id="SM00347">
    <property type="entry name" value="HTH_MARR"/>
    <property type="match status" value="1"/>
</dbReference>
<dbReference type="SUPFAM" id="SSF46785">
    <property type="entry name" value="Winged helix' DNA-binding domain"/>
    <property type="match status" value="1"/>
</dbReference>
<dbReference type="PANTHER" id="PTHR42756">
    <property type="entry name" value="TRANSCRIPTIONAL REGULATOR, MARR"/>
    <property type="match status" value="1"/>
</dbReference>
<reference evidence="5 6" key="1">
    <citation type="journal article" date="2020" name="Front. Microbiol.">
        <title>Genetic Organization of the aprX-lipA2 Operon Affects the Proteolytic Potential of Pseudomonas Species in Milk.</title>
        <authorList>
            <person name="Maier C."/>
            <person name="Huptas C."/>
            <person name="von Neubeck M."/>
            <person name="Scherer S."/>
            <person name="Wenning M."/>
            <person name="Lucking G."/>
        </authorList>
    </citation>
    <scope>NUCLEOTIDE SEQUENCE [LARGE SCALE GENOMIC DNA]</scope>
    <source>
        <strain evidence="5 6">G4779</strain>
    </source>
</reference>
<dbReference type="InterPro" id="IPR000835">
    <property type="entry name" value="HTH_MarR-typ"/>
</dbReference>
<evidence type="ECO:0000259" key="4">
    <source>
        <dbReference type="PROSITE" id="PS50995"/>
    </source>
</evidence>
<dbReference type="AlphaFoldDB" id="A0A7Y1MKI3"/>
<sequence>MTMTQSILGFVLHDVARLMRKRFEQWARAAGLTRSQWQVLAKLSTHEGIHQKGLADLLEIESVTLVRLLDKMQERGLIERRNHATDRRFSLLFLTPDAHPLLQFMRTIGEQTRVETMADFSVQEHDQLLQYLERMREHLLTACSQPVDEPTNCAADEVTHG</sequence>
<dbReference type="PROSITE" id="PS50995">
    <property type="entry name" value="HTH_MARR_2"/>
    <property type="match status" value="1"/>
</dbReference>
<keyword evidence="3" id="KW-0804">Transcription</keyword>
<organism evidence="5 6">
    <name type="scientific">Pseudomonas gessardii</name>
    <dbReference type="NCBI Taxonomy" id="78544"/>
    <lineage>
        <taxon>Bacteria</taxon>
        <taxon>Pseudomonadati</taxon>
        <taxon>Pseudomonadota</taxon>
        <taxon>Gammaproteobacteria</taxon>
        <taxon>Pseudomonadales</taxon>
        <taxon>Pseudomonadaceae</taxon>
        <taxon>Pseudomonas</taxon>
    </lineage>
</organism>
<evidence type="ECO:0000313" key="6">
    <source>
        <dbReference type="Proteomes" id="UP000542111"/>
    </source>
</evidence>
<keyword evidence="1" id="KW-0805">Transcription regulation</keyword>